<gene>
    <name evidence="2" type="ORF">BDV96DRAFT_508148</name>
</gene>
<dbReference type="Pfam" id="PF11913">
    <property type="entry name" value="DUF3431"/>
    <property type="match status" value="1"/>
</dbReference>
<feature type="region of interest" description="Disordered" evidence="1">
    <location>
        <begin position="363"/>
        <end position="404"/>
    </location>
</feature>
<dbReference type="InterPro" id="IPR021838">
    <property type="entry name" value="DUF3431"/>
</dbReference>
<dbReference type="PANTHER" id="PTHR37490">
    <property type="entry name" value="EXPRESSED PROTEIN"/>
    <property type="match status" value="1"/>
</dbReference>
<dbReference type="EMBL" id="ML977364">
    <property type="protein sequence ID" value="KAF2106316.1"/>
    <property type="molecule type" value="Genomic_DNA"/>
</dbReference>
<protein>
    <submittedName>
        <fullName evidence="2">Uncharacterized protein</fullName>
    </submittedName>
</protein>
<reference evidence="2" key="1">
    <citation type="journal article" date="2020" name="Stud. Mycol.">
        <title>101 Dothideomycetes genomes: a test case for predicting lifestyles and emergence of pathogens.</title>
        <authorList>
            <person name="Haridas S."/>
            <person name="Albert R."/>
            <person name="Binder M."/>
            <person name="Bloem J."/>
            <person name="Labutti K."/>
            <person name="Salamov A."/>
            <person name="Andreopoulos B."/>
            <person name="Baker S."/>
            <person name="Barry K."/>
            <person name="Bills G."/>
            <person name="Bluhm B."/>
            <person name="Cannon C."/>
            <person name="Castanera R."/>
            <person name="Culley D."/>
            <person name="Daum C."/>
            <person name="Ezra D."/>
            <person name="Gonzalez J."/>
            <person name="Henrissat B."/>
            <person name="Kuo A."/>
            <person name="Liang C."/>
            <person name="Lipzen A."/>
            <person name="Lutzoni F."/>
            <person name="Magnuson J."/>
            <person name="Mondo S."/>
            <person name="Nolan M."/>
            <person name="Ohm R."/>
            <person name="Pangilinan J."/>
            <person name="Park H.-J."/>
            <person name="Ramirez L."/>
            <person name="Alfaro M."/>
            <person name="Sun H."/>
            <person name="Tritt A."/>
            <person name="Yoshinaga Y."/>
            <person name="Zwiers L.-H."/>
            <person name="Turgeon B."/>
            <person name="Goodwin S."/>
            <person name="Spatafora J."/>
            <person name="Crous P."/>
            <person name="Grigoriev I."/>
        </authorList>
    </citation>
    <scope>NUCLEOTIDE SEQUENCE</scope>
    <source>
        <strain evidence="2">CBS 627.86</strain>
    </source>
</reference>
<evidence type="ECO:0000313" key="2">
    <source>
        <dbReference type="EMBL" id="KAF2106316.1"/>
    </source>
</evidence>
<evidence type="ECO:0000256" key="1">
    <source>
        <dbReference type="SAM" id="MobiDB-lite"/>
    </source>
</evidence>
<keyword evidence="3" id="KW-1185">Reference proteome</keyword>
<dbReference type="Proteomes" id="UP000799770">
    <property type="component" value="Unassembled WGS sequence"/>
</dbReference>
<name>A0A6A5YGU5_9PLEO</name>
<organism evidence="2 3">
    <name type="scientific">Lophiotrema nucula</name>
    <dbReference type="NCBI Taxonomy" id="690887"/>
    <lineage>
        <taxon>Eukaryota</taxon>
        <taxon>Fungi</taxon>
        <taxon>Dikarya</taxon>
        <taxon>Ascomycota</taxon>
        <taxon>Pezizomycotina</taxon>
        <taxon>Dothideomycetes</taxon>
        <taxon>Pleosporomycetidae</taxon>
        <taxon>Pleosporales</taxon>
        <taxon>Lophiotremataceae</taxon>
        <taxon>Lophiotrema</taxon>
    </lineage>
</organism>
<dbReference type="AlphaFoldDB" id="A0A6A5YGU5"/>
<dbReference type="OrthoDB" id="426718at2759"/>
<accession>A0A6A5YGU5</accession>
<sequence length="404" mass="47233">MLAGPPRLLSGISVLVILCLLWWYTSLSRTSSTGLRLDTSSPPKPYNDGKAPDFSIPLRFTDGVPKPPGSNYSIAMVVPKTKKEDIGWMTTELDGLPLVVYEVDNPAAVNKIPQNKGREAMVYLSYIIDHYDDLPEIVLFMHAHRRAWHNNQLMGLDTVQIVKRLNHDRVARMGYMNVRCHHEPGCPDWIHMDRPGGDFDFFHKPEEIYWRRNVWEEIHPGAPIPPTISGICCAQFAVSRDRIRQVPLERFHHYRQWLLTTSIDDQFSGRIMEYIWHYIFTGHEVYCPAMNTCYCDGYGFCFGGRQKFKDFFDKQDQRNKLFEELNGYSKQADEMQEKEGKMMEFNDTTKARMEELSNTVTRMDLEMEKERNEAEERGKDPKMRKEETESWNSEHIWDYAPKND</sequence>
<feature type="compositionally biased region" description="Basic and acidic residues" evidence="1">
    <location>
        <begin position="363"/>
        <end position="388"/>
    </location>
</feature>
<feature type="compositionally biased region" description="Basic and acidic residues" evidence="1">
    <location>
        <begin position="395"/>
        <end position="404"/>
    </location>
</feature>
<dbReference type="PANTHER" id="PTHR37490:SF3">
    <property type="entry name" value="DUF3431 DOMAIN CONTAINING PROTEIN"/>
    <property type="match status" value="1"/>
</dbReference>
<proteinExistence type="predicted"/>
<evidence type="ECO:0000313" key="3">
    <source>
        <dbReference type="Proteomes" id="UP000799770"/>
    </source>
</evidence>